<organism evidence="1 2">
    <name type="scientific">Periophthalmus magnuspinnatus</name>
    <dbReference type="NCBI Taxonomy" id="409849"/>
    <lineage>
        <taxon>Eukaryota</taxon>
        <taxon>Metazoa</taxon>
        <taxon>Chordata</taxon>
        <taxon>Craniata</taxon>
        <taxon>Vertebrata</taxon>
        <taxon>Euteleostomi</taxon>
        <taxon>Actinopterygii</taxon>
        <taxon>Neopterygii</taxon>
        <taxon>Teleostei</taxon>
        <taxon>Neoteleostei</taxon>
        <taxon>Acanthomorphata</taxon>
        <taxon>Gobiaria</taxon>
        <taxon>Gobiiformes</taxon>
        <taxon>Gobioidei</taxon>
        <taxon>Gobiidae</taxon>
        <taxon>Oxudercinae</taxon>
        <taxon>Periophthalmus</taxon>
    </lineage>
</organism>
<sequence>MWHQFQHSVGIKSCVISRLASRHRTTGRVCERPRSGAPRVTDRNDDLYLRTYALRHRYATVTPLTLRHRRERLQWAQDHVTWTMQQRIHHHPPIPPAHPQLSVHG</sequence>
<reference evidence="1" key="2">
    <citation type="submission" date="2025-09" db="UniProtKB">
        <authorList>
            <consortium name="Ensembl"/>
        </authorList>
    </citation>
    <scope>IDENTIFICATION</scope>
</reference>
<evidence type="ECO:0000313" key="1">
    <source>
        <dbReference type="Ensembl" id="ENSPMGP00000025255.1"/>
    </source>
</evidence>
<dbReference type="AlphaFoldDB" id="A0A3B4B8J9"/>
<protein>
    <submittedName>
        <fullName evidence="1">Uncharacterized protein</fullName>
    </submittedName>
</protein>
<proteinExistence type="predicted"/>
<dbReference type="Ensembl" id="ENSPMGT00000026896.1">
    <property type="protein sequence ID" value="ENSPMGP00000025255.1"/>
    <property type="gene ID" value="ENSPMGG00000020350.1"/>
</dbReference>
<name>A0A3B4B8J9_9GOBI</name>
<dbReference type="Proteomes" id="UP000261520">
    <property type="component" value="Unplaced"/>
</dbReference>
<keyword evidence="2" id="KW-1185">Reference proteome</keyword>
<evidence type="ECO:0000313" key="2">
    <source>
        <dbReference type="Proteomes" id="UP000261520"/>
    </source>
</evidence>
<reference evidence="1" key="1">
    <citation type="submission" date="2025-08" db="UniProtKB">
        <authorList>
            <consortium name="Ensembl"/>
        </authorList>
    </citation>
    <scope>IDENTIFICATION</scope>
</reference>
<accession>A0A3B4B8J9</accession>